<organism evidence="1 2">
    <name type="scientific">Draconibacterium aestuarii</name>
    <dbReference type="NCBI Taxonomy" id="2998507"/>
    <lineage>
        <taxon>Bacteria</taxon>
        <taxon>Pseudomonadati</taxon>
        <taxon>Bacteroidota</taxon>
        <taxon>Bacteroidia</taxon>
        <taxon>Marinilabiliales</taxon>
        <taxon>Prolixibacteraceae</taxon>
        <taxon>Draconibacterium</taxon>
    </lineage>
</organism>
<protein>
    <submittedName>
        <fullName evidence="1">Uncharacterized protein</fullName>
    </submittedName>
</protein>
<evidence type="ECO:0000313" key="2">
    <source>
        <dbReference type="Proteomes" id="UP001145087"/>
    </source>
</evidence>
<accession>A0A9X3JA07</accession>
<comment type="caution">
    <text evidence="1">The sequence shown here is derived from an EMBL/GenBank/DDBJ whole genome shotgun (WGS) entry which is preliminary data.</text>
</comment>
<dbReference type="AlphaFoldDB" id="A0A9X3JA07"/>
<evidence type="ECO:0000313" key="1">
    <source>
        <dbReference type="EMBL" id="MCY1723285.1"/>
    </source>
</evidence>
<dbReference type="EMBL" id="JAPOHD010000068">
    <property type="protein sequence ID" value="MCY1723285.1"/>
    <property type="molecule type" value="Genomic_DNA"/>
</dbReference>
<proteinExistence type="predicted"/>
<keyword evidence="2" id="KW-1185">Reference proteome</keyword>
<dbReference type="Proteomes" id="UP001145087">
    <property type="component" value="Unassembled WGS sequence"/>
</dbReference>
<gene>
    <name evidence="1" type="ORF">OU798_23245</name>
</gene>
<reference evidence="1" key="1">
    <citation type="submission" date="2022-11" db="EMBL/GenBank/DDBJ databases">
        <title>Marilongibacter aestuarii gen. nov., sp. nov., isolated from tidal flat sediment.</title>
        <authorList>
            <person name="Jiayan W."/>
        </authorList>
    </citation>
    <scope>NUCLEOTIDE SEQUENCE</scope>
    <source>
        <strain evidence="1">Z1-6</strain>
    </source>
</reference>
<dbReference type="RefSeq" id="WP_343335611.1">
    <property type="nucleotide sequence ID" value="NZ_JAPOHD010000068.1"/>
</dbReference>
<sequence>MKLSEKYLKAGLVLLITLSGISFSFGQSLPDFEVEDSKKTTGTIEREIQFNGYTNHWQNNYTNWYRYGNLFKIAAPDIQKTILQSKVDAADDLKIPDLLMQEGFLFELFAHLYTSLDNPTLTELENELLKGDVLVLINSTSELGKQLESKAESIFLWAEKLQSYQFGAVDYEKIKAFYLVNGNHRLFVISSDSAEKRHALLQEIESTKEILAQYKLFKGWFGASTLLKSVTCEQGHPLDLIGIGMNEGNSWFIFDGYMDFLAKDEIETWVKEVNLPVVANVGFSPVYGCENYEGLQVQDMATKQSWIDYARKKGGYTFRPVYDPESDSFDFDGYIAMEGNKDQIDNENIPFINKTGFLSGNLTSSMVLFIEKDKSLTNSSIWDAIMDRREVAVLDKAKLMGPDRFRKTLQLLYLDKQYLEEYFGDNIDIRTEMDGYDLLVTLENYYPVEVSGDLAITPPQGLQIVNGFSGSIVLKVNETKTVRIPLRVTKEAMGKTNPVAIRFSWADKNKNTVAKLDLPPAISVHQLLYGHAPKVLYPVSIHNFTKQNSFPVKVDVYQTNNLKKAVFSQTKSCNAETATHRELNFELELPAGEYAVKTSALDVEYTSQLGVGKGEGKPYLYEVDLNSDGIDEYRMENDSVQVTLLRTGARVIEYIVKSKNDNVLFKIWPEKTYNHKRPFRMRGYYPYGGFEDFLGQASMETHQLYNAKIIQKEGDFVRVEMETDYFGNHLKKTFTLYGNSPLLEVRFELDFKNPEANVIGPQPILELGQVHGTEEVFTVPTMDGLKEYRMRPEKYYGQAINVKEGWNAGYDTSEHISFVGAFPVKQPIFLHMWMNHPDNSEAPHYYVEFQPWTPIIQKSTMFFSYYIWGSGDTWENGVMELRKRNLISTR</sequence>
<name>A0A9X3JA07_9BACT</name>